<evidence type="ECO:0000313" key="2">
    <source>
        <dbReference type="EMBL" id="UTX42408.1"/>
    </source>
</evidence>
<keyword evidence="1" id="KW-0175">Coiled coil</keyword>
<evidence type="ECO:0000313" key="4">
    <source>
        <dbReference type="Proteomes" id="UP001059546"/>
    </source>
</evidence>
<dbReference type="Proteomes" id="UP001217963">
    <property type="component" value="Chromosome I"/>
</dbReference>
<protein>
    <submittedName>
        <fullName evidence="2">Uncharacterized protein</fullName>
    </submittedName>
</protein>
<keyword evidence="5" id="KW-1185">Reference proteome</keyword>
<dbReference type="EMBL" id="CP119062">
    <property type="protein sequence ID" value="WEL37850.1"/>
    <property type="molecule type" value="Genomic_DNA"/>
</dbReference>
<organism evidence="2 4">
    <name type="scientific">Encephalitozoon hellem</name>
    <name type="common">Microsporidian parasite</name>
    <dbReference type="NCBI Taxonomy" id="27973"/>
    <lineage>
        <taxon>Eukaryota</taxon>
        <taxon>Fungi</taxon>
        <taxon>Fungi incertae sedis</taxon>
        <taxon>Microsporidia</taxon>
        <taxon>Unikaryonidae</taxon>
        <taxon>Encephalitozoon</taxon>
    </lineage>
</organism>
<dbReference type="EMBL" id="CP075147">
    <property type="protein sequence ID" value="UTX42408.1"/>
    <property type="molecule type" value="Genomic_DNA"/>
</dbReference>
<reference evidence="2" key="1">
    <citation type="submission" date="2021-05" db="EMBL/GenBank/DDBJ databases">
        <title>Encephalitozoon hellem ATCC 50604 Complete Genome.</title>
        <authorList>
            <person name="Mascarenhas dos Santos A.C."/>
            <person name="Julian A.T."/>
            <person name="Pombert J.-F."/>
        </authorList>
    </citation>
    <scope>NUCLEOTIDE SEQUENCE</scope>
    <source>
        <strain evidence="2">ATCC 50604</strain>
    </source>
</reference>
<feature type="coiled-coil region" evidence="1">
    <location>
        <begin position="17"/>
        <end position="44"/>
    </location>
</feature>
<evidence type="ECO:0000313" key="5">
    <source>
        <dbReference type="Proteomes" id="UP001217963"/>
    </source>
</evidence>
<reference evidence="3 5" key="2">
    <citation type="submission" date="2023-02" db="EMBL/GenBank/DDBJ databases">
        <title>Encephalitozoon hellem ATCC 50451 complete genome.</title>
        <authorList>
            <person name="Mascarenhas dos Santos A.C."/>
            <person name="Julian A.T."/>
            <person name="Pombert J.-F."/>
        </authorList>
    </citation>
    <scope>NUCLEOTIDE SEQUENCE [LARGE SCALE GENOMIC DNA]</scope>
    <source>
        <strain evidence="3 5">ATCC 50451</strain>
    </source>
</reference>
<accession>A0A9Q9CAN5</accession>
<sequence length="563" mass="65431">MNFTSNEEERFKEMLKSKKKEEVLVELSREIERKEKEMMGSISQDYMDIIGKCSDLEKIKQRLGGIININNELVSSISDAVIQYTDALHEIEENSVIESRLDLVVSELKEILEFISIASEYESVDKDVRDEPLYYYKMTKRVLLMEKKLCLLEKYRFFVNASQICIKSRKVLVSLMMKDIDLWIGSAGNNIRQAGIEINRILEERNKESHIFDPLDSLRHLFISKTFLCILHESRKLGVETGIMERVNEKRKELGRDVVSGDDTIVISDTAGFILWSHYIASLDIGFKIHDKFIFDLLSRNKMLFESQNFPELRRTLVSLRKLAVRLNIDYESVDRIISSVAINYFEVQGPKDIGIDGGGMEQLKSSMMTFIDECDEFVSNIFQFSNELDELLAKRIDQHLCSLIDETKGDMDTFIEAQSVVSEVLRHSIEKNDFYRSLEFRCSLEIDKENRRFMEEIIKQKKKEIDELFKTVATNDDFGVDILKLFSKVRDLRFPENINTTIKRTLVCHIRDRFAAGINGKGLSSQEKKVVRGHLCSFYGYLRNNEPSLQDILEPDVKREKP</sequence>
<evidence type="ECO:0000313" key="3">
    <source>
        <dbReference type="EMBL" id="WEL37850.1"/>
    </source>
</evidence>
<proteinExistence type="predicted"/>
<gene>
    <name evidence="2" type="ORF">GPU96_01g01110</name>
    <name evidence="3" type="ORF">PFJ87_01g01040</name>
</gene>
<dbReference type="Proteomes" id="UP001059546">
    <property type="component" value="Chromosome I"/>
</dbReference>
<name>A0A9Q9CAN5_ENCHE</name>
<evidence type="ECO:0000256" key="1">
    <source>
        <dbReference type="SAM" id="Coils"/>
    </source>
</evidence>
<dbReference type="OrthoDB" id="2195779at2759"/>
<dbReference type="AlphaFoldDB" id="A0A9Q9CAN5"/>